<organism evidence="5 6">
    <name type="scientific">Methanoculleus methanifontis</name>
    <dbReference type="NCBI Taxonomy" id="2584086"/>
    <lineage>
        <taxon>Archaea</taxon>
        <taxon>Methanobacteriati</taxon>
        <taxon>Methanobacteriota</taxon>
        <taxon>Stenosarchaea group</taxon>
        <taxon>Methanomicrobia</taxon>
        <taxon>Methanomicrobiales</taxon>
        <taxon>Methanomicrobiaceae</taxon>
        <taxon>Methanoculleus</taxon>
    </lineage>
</organism>
<reference evidence="5" key="1">
    <citation type="submission" date="2019-05" db="EMBL/GenBank/DDBJ databases">
        <title>Isolation and characterization of methanogens from the cold seep sediment at Four-Way Closure Ridge.</title>
        <authorList>
            <person name="You Y.-T."/>
            <person name="Chen S.-C."/>
            <person name="Zhang W.-L."/>
            <person name="Lai M.-C."/>
        </authorList>
    </citation>
    <scope>NUCLEOTIDE SEQUENCE</scope>
    <source>
        <strain evidence="5">FWC-SCC3</strain>
    </source>
</reference>
<comment type="caution">
    <text evidence="5">The sequence shown here is derived from an EMBL/GenBank/DDBJ whole genome shotgun (WGS) entry which is preliminary data.</text>
</comment>
<dbReference type="SUPFAM" id="SSF52540">
    <property type="entry name" value="P-loop containing nucleoside triphosphate hydrolases"/>
    <property type="match status" value="1"/>
</dbReference>
<dbReference type="GO" id="GO:0005524">
    <property type="term" value="F:ATP binding"/>
    <property type="evidence" value="ECO:0007669"/>
    <property type="project" value="UniProtKB-KW"/>
</dbReference>
<dbReference type="PANTHER" id="PTHR42734:SF19">
    <property type="entry name" value="IRON COMPOUNDS ABC TRANSPORTER, ATP-BINDING PROTEIN"/>
    <property type="match status" value="1"/>
</dbReference>
<sequence>MGCRISVEDIAFNYPGGATVFTGISLAVDEGCVYSLLGPNGTGKSTLLKCMAGLISPSHGRVHLDGRDIAGMQPHEIARQVGFVPQTQVSPFPFMVRDIVLMGRASHLGPFATPSAEDEEIAADALGRVGISHLADRPCTGISGGEWQLVLIARAIAQRPGILLLDEPTSHLDLGNQVRVLDVIRGLAEDGMTIVVATHFPDHALLTSNQVAILKDQRILAMGSPEEVIGEDTMHRAYGVDVRILHLDDPFNRRICVPVMGPSRGTAP</sequence>
<dbReference type="InterPro" id="IPR050153">
    <property type="entry name" value="Metal_Ion_Import_ABC"/>
</dbReference>
<evidence type="ECO:0000256" key="3">
    <source>
        <dbReference type="ARBA" id="ARBA00022840"/>
    </source>
</evidence>
<dbReference type="InterPro" id="IPR003593">
    <property type="entry name" value="AAA+_ATPase"/>
</dbReference>
<dbReference type="InterPro" id="IPR003439">
    <property type="entry name" value="ABC_transporter-like_ATP-bd"/>
</dbReference>
<keyword evidence="3 5" id="KW-0067">ATP-binding</keyword>
<name>A0ABT8LY46_9EURY</name>
<keyword evidence="1" id="KW-0813">Transport</keyword>
<accession>A0ABT8LY46</accession>
<evidence type="ECO:0000256" key="1">
    <source>
        <dbReference type="ARBA" id="ARBA00022448"/>
    </source>
</evidence>
<dbReference type="SMART" id="SM00382">
    <property type="entry name" value="AAA"/>
    <property type="match status" value="1"/>
</dbReference>
<dbReference type="PROSITE" id="PS00211">
    <property type="entry name" value="ABC_TRANSPORTER_1"/>
    <property type="match status" value="1"/>
</dbReference>
<evidence type="ECO:0000313" key="5">
    <source>
        <dbReference type="EMBL" id="MDN7011587.1"/>
    </source>
</evidence>
<dbReference type="Proteomes" id="UP001168423">
    <property type="component" value="Unassembled WGS sequence"/>
</dbReference>
<proteinExistence type="predicted"/>
<dbReference type="Pfam" id="PF00005">
    <property type="entry name" value="ABC_tran"/>
    <property type="match status" value="1"/>
</dbReference>
<keyword evidence="2" id="KW-0547">Nucleotide-binding</keyword>
<dbReference type="RefSeq" id="WP_301676190.1">
    <property type="nucleotide sequence ID" value="NZ_VCYI01000001.1"/>
</dbReference>
<dbReference type="CDD" id="cd03214">
    <property type="entry name" value="ABC_Iron-Siderophores_B12_Hemin"/>
    <property type="match status" value="1"/>
</dbReference>
<protein>
    <submittedName>
        <fullName evidence="5">ABC transporter ATP-binding protein</fullName>
    </submittedName>
</protein>
<dbReference type="InterPro" id="IPR027417">
    <property type="entry name" value="P-loop_NTPase"/>
</dbReference>
<gene>
    <name evidence="5" type="ORF">FGW20_00735</name>
</gene>
<dbReference type="EMBL" id="VCYI01000001">
    <property type="protein sequence ID" value="MDN7011587.1"/>
    <property type="molecule type" value="Genomic_DNA"/>
</dbReference>
<keyword evidence="6" id="KW-1185">Reference proteome</keyword>
<dbReference type="PROSITE" id="PS50893">
    <property type="entry name" value="ABC_TRANSPORTER_2"/>
    <property type="match status" value="1"/>
</dbReference>
<evidence type="ECO:0000313" key="6">
    <source>
        <dbReference type="Proteomes" id="UP001168423"/>
    </source>
</evidence>
<dbReference type="InterPro" id="IPR017871">
    <property type="entry name" value="ABC_transporter-like_CS"/>
</dbReference>
<dbReference type="PANTHER" id="PTHR42734">
    <property type="entry name" value="METAL TRANSPORT SYSTEM ATP-BINDING PROTEIN TM_0124-RELATED"/>
    <property type="match status" value="1"/>
</dbReference>
<evidence type="ECO:0000256" key="2">
    <source>
        <dbReference type="ARBA" id="ARBA00022741"/>
    </source>
</evidence>
<dbReference type="Gene3D" id="3.40.50.300">
    <property type="entry name" value="P-loop containing nucleotide triphosphate hydrolases"/>
    <property type="match status" value="1"/>
</dbReference>
<feature type="domain" description="ABC transporter" evidence="4">
    <location>
        <begin position="5"/>
        <end position="241"/>
    </location>
</feature>
<evidence type="ECO:0000259" key="4">
    <source>
        <dbReference type="PROSITE" id="PS50893"/>
    </source>
</evidence>